<evidence type="ECO:0000256" key="1">
    <source>
        <dbReference type="SAM" id="MobiDB-lite"/>
    </source>
</evidence>
<organism evidence="2 3">
    <name type="scientific">Spirilliplanes yamanashiensis</name>
    <dbReference type="NCBI Taxonomy" id="42233"/>
    <lineage>
        <taxon>Bacteria</taxon>
        <taxon>Bacillati</taxon>
        <taxon>Actinomycetota</taxon>
        <taxon>Actinomycetes</taxon>
        <taxon>Micromonosporales</taxon>
        <taxon>Micromonosporaceae</taxon>
        <taxon>Spirilliplanes</taxon>
    </lineage>
</organism>
<sequence length="334" mass="35059">MSRSDAADATTADPTADATAEATADATADATAALARARTSIEAGDFAAARQLCRDVLDAGTGGAVQDAALKTLLHSLIPLGELAEANRTLDELRAATASAHDADAWEARLRFAEGDWAAVVECAQRLPASEQARRDQLAEIEIKSLFALGRHREAADRLRACLAAGTVPLTVAEMAEALAADGGGLAEAVARVPAAQRRTLLYAAREAPVEFGDQVLEALWELPGEQDAVLGVAGRVGRYLPLHRALLWSSRLREHDHALQCPLLRIAAQPERGALERVLAAALALERFDDAAALPLLSEALDEVPAEEEAAVLAELRQHAPGVADAVEPVPAG</sequence>
<evidence type="ECO:0000313" key="3">
    <source>
        <dbReference type="Proteomes" id="UP000652013"/>
    </source>
</evidence>
<dbReference type="Proteomes" id="UP000652013">
    <property type="component" value="Unassembled WGS sequence"/>
</dbReference>
<protein>
    <submittedName>
        <fullName evidence="2">Uncharacterized protein</fullName>
    </submittedName>
</protein>
<comment type="caution">
    <text evidence="2">The sequence shown here is derived from an EMBL/GenBank/DDBJ whole genome shotgun (WGS) entry which is preliminary data.</text>
</comment>
<feature type="compositionally biased region" description="Low complexity" evidence="1">
    <location>
        <begin position="7"/>
        <end position="23"/>
    </location>
</feature>
<name>A0A8J4DKS9_9ACTN</name>
<dbReference type="AlphaFoldDB" id="A0A8J4DKS9"/>
<proteinExistence type="predicted"/>
<feature type="region of interest" description="Disordered" evidence="1">
    <location>
        <begin position="1"/>
        <end position="23"/>
    </location>
</feature>
<keyword evidence="3" id="KW-1185">Reference proteome</keyword>
<gene>
    <name evidence="2" type="ORF">Sya03_49890</name>
</gene>
<dbReference type="EMBL" id="BOOY01000036">
    <property type="protein sequence ID" value="GIJ05637.1"/>
    <property type="molecule type" value="Genomic_DNA"/>
</dbReference>
<reference evidence="2" key="1">
    <citation type="submission" date="2021-01" db="EMBL/GenBank/DDBJ databases">
        <title>Whole genome shotgun sequence of Spirilliplanes yamanashiensis NBRC 15828.</title>
        <authorList>
            <person name="Komaki H."/>
            <person name="Tamura T."/>
        </authorList>
    </citation>
    <scope>NUCLEOTIDE SEQUENCE</scope>
    <source>
        <strain evidence="2">NBRC 15828</strain>
    </source>
</reference>
<dbReference type="RefSeq" id="WP_203940850.1">
    <property type="nucleotide sequence ID" value="NZ_BAAAGJ010000003.1"/>
</dbReference>
<evidence type="ECO:0000313" key="2">
    <source>
        <dbReference type="EMBL" id="GIJ05637.1"/>
    </source>
</evidence>
<accession>A0A8J4DKS9</accession>